<feature type="domain" description="BED-type" evidence="6">
    <location>
        <begin position="141"/>
        <end position="202"/>
    </location>
</feature>
<feature type="compositionally biased region" description="Basic residues" evidence="5">
    <location>
        <begin position="12"/>
        <end position="24"/>
    </location>
</feature>
<dbReference type="KEGG" id="cci:CC1G_12736"/>
<protein>
    <recommendedName>
        <fullName evidence="6">BED-type domain-containing protein</fullName>
    </recommendedName>
</protein>
<dbReference type="Proteomes" id="UP000001861">
    <property type="component" value="Unassembled WGS sequence"/>
</dbReference>
<accession>A8PHF1</accession>
<dbReference type="EMBL" id="AACS02000006">
    <property type="protein sequence ID" value="EAU80422.2"/>
    <property type="molecule type" value="Genomic_DNA"/>
</dbReference>
<gene>
    <name evidence="7" type="ORF">CC1G_12736</name>
</gene>
<proteinExistence type="predicted"/>
<dbReference type="InterPro" id="IPR003656">
    <property type="entry name" value="Znf_BED"/>
</dbReference>
<feature type="compositionally biased region" description="Polar residues" evidence="5">
    <location>
        <begin position="29"/>
        <end position="47"/>
    </location>
</feature>
<feature type="region of interest" description="Disordered" evidence="5">
    <location>
        <begin position="1"/>
        <end position="98"/>
    </location>
</feature>
<keyword evidence="3" id="KW-0862">Zinc</keyword>
<reference evidence="7 8" key="1">
    <citation type="journal article" date="2010" name="Proc. Natl. Acad. Sci. U.S.A.">
        <title>Insights into evolution of multicellular fungi from the assembled chromosomes of the mushroom Coprinopsis cinerea (Coprinus cinereus).</title>
        <authorList>
            <person name="Stajich J.E."/>
            <person name="Wilke S.K."/>
            <person name="Ahren D."/>
            <person name="Au C.H."/>
            <person name="Birren B.W."/>
            <person name="Borodovsky M."/>
            <person name="Burns C."/>
            <person name="Canback B."/>
            <person name="Casselton L.A."/>
            <person name="Cheng C.K."/>
            <person name="Deng J."/>
            <person name="Dietrich F.S."/>
            <person name="Fargo D.C."/>
            <person name="Farman M.L."/>
            <person name="Gathman A.C."/>
            <person name="Goldberg J."/>
            <person name="Guigo R."/>
            <person name="Hoegger P.J."/>
            <person name="Hooker J.B."/>
            <person name="Huggins A."/>
            <person name="James T.Y."/>
            <person name="Kamada T."/>
            <person name="Kilaru S."/>
            <person name="Kodira C."/>
            <person name="Kues U."/>
            <person name="Kupfer D."/>
            <person name="Kwan H.S."/>
            <person name="Lomsadze A."/>
            <person name="Li W."/>
            <person name="Lilly W.W."/>
            <person name="Ma L.J."/>
            <person name="Mackey A.J."/>
            <person name="Manning G."/>
            <person name="Martin F."/>
            <person name="Muraguchi H."/>
            <person name="Natvig D.O."/>
            <person name="Palmerini H."/>
            <person name="Ramesh M.A."/>
            <person name="Rehmeyer C.J."/>
            <person name="Roe B.A."/>
            <person name="Shenoy N."/>
            <person name="Stanke M."/>
            <person name="Ter-Hovhannisyan V."/>
            <person name="Tunlid A."/>
            <person name="Velagapudi R."/>
            <person name="Vision T.J."/>
            <person name="Zeng Q."/>
            <person name="Zolan M.E."/>
            <person name="Pukkila P.J."/>
        </authorList>
    </citation>
    <scope>NUCLEOTIDE SEQUENCE [LARGE SCALE GENOMIC DNA]</scope>
    <source>
        <strain evidence="8">Okayama-7 / 130 / ATCC MYA-4618 / FGSC 9003</strain>
    </source>
</reference>
<dbReference type="RefSeq" id="XP_001841394.2">
    <property type="nucleotide sequence ID" value="XM_001841342.2"/>
</dbReference>
<dbReference type="HOGENOM" id="CLU_1023137_0_0_1"/>
<feature type="compositionally biased region" description="Low complexity" evidence="5">
    <location>
        <begin position="1"/>
        <end position="11"/>
    </location>
</feature>
<dbReference type="AlphaFoldDB" id="A8PHF1"/>
<keyword evidence="1" id="KW-0479">Metal-binding</keyword>
<keyword evidence="2 4" id="KW-0863">Zinc-finger</keyword>
<dbReference type="GO" id="GO:0003677">
    <property type="term" value="F:DNA binding"/>
    <property type="evidence" value="ECO:0007669"/>
    <property type="project" value="InterPro"/>
</dbReference>
<dbReference type="OrthoDB" id="3250324at2759"/>
<dbReference type="GO" id="GO:0008270">
    <property type="term" value="F:zinc ion binding"/>
    <property type="evidence" value="ECO:0007669"/>
    <property type="project" value="UniProtKB-KW"/>
</dbReference>
<evidence type="ECO:0000313" key="8">
    <source>
        <dbReference type="Proteomes" id="UP000001861"/>
    </source>
</evidence>
<keyword evidence="8" id="KW-1185">Reference proteome</keyword>
<dbReference type="PROSITE" id="PS50808">
    <property type="entry name" value="ZF_BED"/>
    <property type="match status" value="1"/>
</dbReference>
<evidence type="ECO:0000256" key="4">
    <source>
        <dbReference type="PROSITE-ProRule" id="PRU00027"/>
    </source>
</evidence>
<evidence type="ECO:0000256" key="2">
    <source>
        <dbReference type="ARBA" id="ARBA00022771"/>
    </source>
</evidence>
<evidence type="ECO:0000256" key="3">
    <source>
        <dbReference type="ARBA" id="ARBA00022833"/>
    </source>
</evidence>
<evidence type="ECO:0000259" key="6">
    <source>
        <dbReference type="PROSITE" id="PS50808"/>
    </source>
</evidence>
<dbReference type="VEuPathDB" id="FungiDB:CC1G_12736"/>
<organism evidence="7 8">
    <name type="scientific">Coprinopsis cinerea (strain Okayama-7 / 130 / ATCC MYA-4618 / FGSC 9003)</name>
    <name type="common">Inky cap fungus</name>
    <name type="synonym">Hormographiella aspergillata</name>
    <dbReference type="NCBI Taxonomy" id="240176"/>
    <lineage>
        <taxon>Eukaryota</taxon>
        <taxon>Fungi</taxon>
        <taxon>Dikarya</taxon>
        <taxon>Basidiomycota</taxon>
        <taxon>Agaricomycotina</taxon>
        <taxon>Agaricomycetes</taxon>
        <taxon>Agaricomycetidae</taxon>
        <taxon>Agaricales</taxon>
        <taxon>Agaricineae</taxon>
        <taxon>Psathyrellaceae</taxon>
        <taxon>Coprinopsis</taxon>
    </lineage>
</organism>
<feature type="compositionally biased region" description="Low complexity" evidence="5">
    <location>
        <begin position="68"/>
        <end position="88"/>
    </location>
</feature>
<evidence type="ECO:0000256" key="1">
    <source>
        <dbReference type="ARBA" id="ARBA00022723"/>
    </source>
</evidence>
<dbReference type="InParanoid" id="A8PHF1"/>
<dbReference type="GeneID" id="6018073"/>
<sequence length="272" mass="29046">MATGRGASNARSRGRGHGRGRGRGGHSATVDTSTTLPGGSLATTFQVDLSHPPASHVPPVTSGQDLGTVWESETVVSSSSHTPATSHPGGHSSAALGRSSPTELVDIAHVSDSSESCNTSPTPSQPRFDTSETLAGLSVAAKANDVWSFYIEEDGDAHVCTFCRKIYHNRERFKVKKFGLNTGTTVLRTHLYDHHLADWVDSCDEAGISITAEFVQKKVEVHRQSSRQGTGAGTAPQRDSSVIPQSYPYSHDTFIDALVKWIVSDDQVGLHV</sequence>
<evidence type="ECO:0000313" key="7">
    <source>
        <dbReference type="EMBL" id="EAU80422.2"/>
    </source>
</evidence>
<evidence type="ECO:0000256" key="5">
    <source>
        <dbReference type="SAM" id="MobiDB-lite"/>
    </source>
</evidence>
<feature type="region of interest" description="Disordered" evidence="5">
    <location>
        <begin position="223"/>
        <end position="242"/>
    </location>
</feature>
<name>A8PHF1_COPC7</name>
<comment type="caution">
    <text evidence="7">The sequence shown here is derived from an EMBL/GenBank/DDBJ whole genome shotgun (WGS) entry which is preliminary data.</text>
</comment>